<dbReference type="Gene3D" id="1.10.287.130">
    <property type="match status" value="1"/>
</dbReference>
<dbReference type="STRING" id="151894.SAMN04488524_4113"/>
<dbReference type="NCBIfam" id="TIGR00229">
    <property type="entry name" value="sensory_box"/>
    <property type="match status" value="1"/>
</dbReference>
<dbReference type="InterPro" id="IPR035965">
    <property type="entry name" value="PAS-like_dom_sf"/>
</dbReference>
<reference evidence="3" key="1">
    <citation type="submission" date="2017-04" db="EMBL/GenBank/DDBJ databases">
        <authorList>
            <person name="Varghese N."/>
            <person name="Submissions S."/>
        </authorList>
    </citation>
    <scope>NUCLEOTIDE SEQUENCE [LARGE SCALE GENOMIC DNA]</scope>
    <source>
        <strain evidence="3">DSM 12126</strain>
    </source>
</reference>
<evidence type="ECO:0000313" key="3">
    <source>
        <dbReference type="Proteomes" id="UP000192756"/>
    </source>
</evidence>
<dbReference type="GO" id="GO:0000155">
    <property type="term" value="F:phosphorelay sensor kinase activity"/>
    <property type="evidence" value="ECO:0007669"/>
    <property type="project" value="InterPro"/>
</dbReference>
<dbReference type="Proteomes" id="UP000192756">
    <property type="component" value="Unassembled WGS sequence"/>
</dbReference>
<evidence type="ECO:0000259" key="1">
    <source>
        <dbReference type="SMART" id="SM00091"/>
    </source>
</evidence>
<organism evidence="2 3">
    <name type="scientific">Pedobacter africanus</name>
    <dbReference type="NCBI Taxonomy" id="151894"/>
    <lineage>
        <taxon>Bacteria</taxon>
        <taxon>Pseudomonadati</taxon>
        <taxon>Bacteroidota</taxon>
        <taxon>Sphingobacteriia</taxon>
        <taxon>Sphingobacteriales</taxon>
        <taxon>Sphingobacteriaceae</taxon>
        <taxon>Pedobacter</taxon>
    </lineage>
</organism>
<dbReference type="OrthoDB" id="6231665at2"/>
<dbReference type="InterPro" id="IPR036097">
    <property type="entry name" value="HisK_dim/P_sf"/>
</dbReference>
<dbReference type="EMBL" id="FWXT01000004">
    <property type="protein sequence ID" value="SMD01364.1"/>
    <property type="molecule type" value="Genomic_DNA"/>
</dbReference>
<keyword evidence="3" id="KW-1185">Reference proteome</keyword>
<dbReference type="InterPro" id="IPR000014">
    <property type="entry name" value="PAS"/>
</dbReference>
<name>A0A1W2DV49_9SPHI</name>
<proteinExistence type="predicted"/>
<gene>
    <name evidence="2" type="ORF">SAMN04488524_4113</name>
</gene>
<dbReference type="Gene3D" id="3.30.450.20">
    <property type="entry name" value="PAS domain"/>
    <property type="match status" value="1"/>
</dbReference>
<dbReference type="RefSeq" id="WP_084240892.1">
    <property type="nucleotide sequence ID" value="NZ_FWXT01000004.1"/>
</dbReference>
<dbReference type="AlphaFoldDB" id="A0A1W2DV49"/>
<feature type="domain" description="PAS" evidence="1">
    <location>
        <begin position="125"/>
        <end position="192"/>
    </location>
</feature>
<protein>
    <submittedName>
        <fullName evidence="2">PAS domain S-box-containing protein</fullName>
    </submittedName>
</protein>
<dbReference type="SMART" id="SM00091">
    <property type="entry name" value="PAS"/>
    <property type="match status" value="1"/>
</dbReference>
<evidence type="ECO:0000313" key="2">
    <source>
        <dbReference type="EMBL" id="SMD01364.1"/>
    </source>
</evidence>
<dbReference type="SUPFAM" id="SSF47384">
    <property type="entry name" value="Homodimeric domain of signal transducing histidine kinase"/>
    <property type="match status" value="1"/>
</dbReference>
<sequence length="323" mass="36868">MFDQNVFLVKGTDSSPADRICAQLLKIGYNQDQLFSIIASDYKKKDTPRFEVILLVHKDMECPPGIIQKLNADYPDIPLILVADMASGNEVLPAGIDDWLLQSWLEPPLLKKTLLLAMERKTNSYNYARIFRENPSPMYIYQKATFSFLEVNIAALRQYGYSKTDFLQMNAKDIRPSGELDAFLKINEELPATYADAGIWQHTRKTGEVFYVHVFTHDILFAGKNCKLVMAIDIDNEVKAENAIKKKALEIEMQNKKLKEIAWVQAHQIRGPVSNLIGLVDLFNTDQPDDPDNLELLARIKHTAIQMDESIKEIVYLTQKIES</sequence>
<dbReference type="SUPFAM" id="SSF55785">
    <property type="entry name" value="PYP-like sensor domain (PAS domain)"/>
    <property type="match status" value="1"/>
</dbReference>
<dbReference type="CDD" id="cd00130">
    <property type="entry name" value="PAS"/>
    <property type="match status" value="1"/>
</dbReference>
<accession>A0A1W2DV49</accession>